<name>A0A068Y840_ECHMU</name>
<evidence type="ECO:0000313" key="1">
    <source>
        <dbReference type="EMBL" id="CDS39411.1"/>
    </source>
</evidence>
<dbReference type="AlphaFoldDB" id="A0A068Y840"/>
<dbReference type="EMBL" id="LN902843">
    <property type="protein sequence ID" value="CDS39411.1"/>
    <property type="molecule type" value="Genomic_DNA"/>
</dbReference>
<reference evidence="1" key="2">
    <citation type="submission" date="2015-11" db="EMBL/GenBank/DDBJ databases">
        <authorList>
            <person name="Zhang Y."/>
            <person name="Guo Z."/>
        </authorList>
    </citation>
    <scope>NUCLEOTIDE SEQUENCE</scope>
</reference>
<proteinExistence type="predicted"/>
<sequence>MIIALSPSPVLSIPHASFQQCTYMTTTTTTISYTVVLPPAHPLIHSLLDRSLRPLDHPMSPLFLFTLIQVRSDNSFFICIK</sequence>
<gene>
    <name evidence="1" type="ORF">EmuJ_000693800</name>
</gene>
<protein>
    <submittedName>
        <fullName evidence="1">Expressed protein</fullName>
    </submittedName>
</protein>
<reference evidence="1" key="1">
    <citation type="journal article" date="2013" name="Nature">
        <title>The genomes of four tapeworm species reveal adaptations to parasitism.</title>
        <authorList>
            <person name="Tsai I.J."/>
            <person name="Zarowiecki M."/>
            <person name="Holroyd N."/>
            <person name="Garciarrubio A."/>
            <person name="Sanchez-Flores A."/>
            <person name="Brooks K.L."/>
            <person name="Tracey A."/>
            <person name="Bobes R.J."/>
            <person name="Fragoso G."/>
            <person name="Sciutto E."/>
            <person name="Aslett M."/>
            <person name="Beasley H."/>
            <person name="Bennett H.M."/>
            <person name="Cai J."/>
            <person name="Camicia F."/>
            <person name="Clark R."/>
            <person name="Cucher M."/>
            <person name="De Silva N."/>
            <person name="Day T.A."/>
            <person name="Deplazes P."/>
            <person name="Estrada K."/>
            <person name="Fernandez C."/>
            <person name="Holland P.W."/>
            <person name="Hou J."/>
            <person name="Hu S."/>
            <person name="Huckvale T."/>
            <person name="Hung S.S."/>
            <person name="Kamenetzky L."/>
            <person name="Keane J.A."/>
            <person name="Kiss F."/>
            <person name="Koziol U."/>
            <person name="Lambert O."/>
            <person name="Liu K."/>
            <person name="Luo X."/>
            <person name="Luo Y."/>
            <person name="Macchiaroli N."/>
            <person name="Nichol S."/>
            <person name="Paps J."/>
            <person name="Parkinson J."/>
            <person name="Pouchkina-Stantcheva N."/>
            <person name="Riddiford N."/>
            <person name="Rosenzvit M."/>
            <person name="Salinas G."/>
            <person name="Wasmuth J.D."/>
            <person name="Zamanian M."/>
            <person name="Zheng Y."/>
            <person name="Cai X."/>
            <person name="Soberon X."/>
            <person name="Olson P.D."/>
            <person name="Laclette J.P."/>
            <person name="Brehm K."/>
            <person name="Berriman M."/>
            <person name="Garciarrubio A."/>
            <person name="Bobes R.J."/>
            <person name="Fragoso G."/>
            <person name="Sanchez-Flores A."/>
            <person name="Estrada K."/>
            <person name="Cevallos M.A."/>
            <person name="Morett E."/>
            <person name="Gonzalez V."/>
            <person name="Portillo T."/>
            <person name="Ochoa-Leyva A."/>
            <person name="Jose M.V."/>
            <person name="Sciutto E."/>
            <person name="Landa A."/>
            <person name="Jimenez L."/>
            <person name="Valdes V."/>
            <person name="Carrero J.C."/>
            <person name="Larralde C."/>
            <person name="Morales-Montor J."/>
            <person name="Limon-Lason J."/>
            <person name="Soberon X."/>
            <person name="Laclette J.P."/>
        </authorList>
    </citation>
    <scope>NUCLEOTIDE SEQUENCE [LARGE SCALE GENOMIC DNA]</scope>
</reference>
<accession>A0A068Y840</accession>
<dbReference type="Proteomes" id="UP000017246">
    <property type="component" value="Unassembled WGS sequence"/>
</dbReference>
<organism evidence="1 2">
    <name type="scientific">Echinococcus multilocularis</name>
    <name type="common">Fox tapeworm</name>
    <dbReference type="NCBI Taxonomy" id="6211"/>
    <lineage>
        <taxon>Eukaryota</taxon>
        <taxon>Metazoa</taxon>
        <taxon>Spiralia</taxon>
        <taxon>Lophotrochozoa</taxon>
        <taxon>Platyhelminthes</taxon>
        <taxon>Cestoda</taxon>
        <taxon>Eucestoda</taxon>
        <taxon>Cyclophyllidea</taxon>
        <taxon>Taeniidae</taxon>
        <taxon>Echinococcus</taxon>
    </lineage>
</organism>
<evidence type="ECO:0000313" key="2">
    <source>
        <dbReference type="Proteomes" id="UP000017246"/>
    </source>
</evidence>
<keyword evidence="2" id="KW-1185">Reference proteome</keyword>